<dbReference type="EMBL" id="PPEA01000093">
    <property type="protein sequence ID" value="PQM49160.1"/>
    <property type="molecule type" value="Genomic_DNA"/>
</dbReference>
<protein>
    <submittedName>
        <fullName evidence="1">Uncharacterized protein</fullName>
    </submittedName>
</protein>
<organism evidence="1 2">
    <name type="scientific">Mycobacterium talmoniae</name>
    <dbReference type="NCBI Taxonomy" id="1858794"/>
    <lineage>
        <taxon>Bacteria</taxon>
        <taxon>Bacillati</taxon>
        <taxon>Actinomycetota</taxon>
        <taxon>Actinomycetes</taxon>
        <taxon>Mycobacteriales</taxon>
        <taxon>Mycobacteriaceae</taxon>
        <taxon>Mycobacterium</taxon>
    </lineage>
</organism>
<sequence length="147" mass="15756">MYAAWIEDCVVQRVSLHDGVVLGFADYNEVVISRPLRLTLPAVGEFPVEMVLIDPDRVAVYERPLFDLAGTVCTSAWYGDDGALHLGFSAGHRIDVDAEADATAWECTANITAIWRVCPVGGFGWFATICPRTPASIPRSGDAGGGA</sequence>
<evidence type="ECO:0000313" key="1">
    <source>
        <dbReference type="EMBL" id="PQM49160.1"/>
    </source>
</evidence>
<dbReference type="InterPro" id="IPR046179">
    <property type="entry name" value="DUF6188"/>
</dbReference>
<dbReference type="Proteomes" id="UP000238296">
    <property type="component" value="Unassembled WGS sequence"/>
</dbReference>
<name>A0A2S8BR59_9MYCO</name>
<comment type="caution">
    <text evidence="1">The sequence shown here is derived from an EMBL/GenBank/DDBJ whole genome shotgun (WGS) entry which is preliminary data.</text>
</comment>
<evidence type="ECO:0000313" key="2">
    <source>
        <dbReference type="Proteomes" id="UP000238296"/>
    </source>
</evidence>
<proteinExistence type="predicted"/>
<accession>A0A2S8BR59</accession>
<dbReference type="Pfam" id="PF19686">
    <property type="entry name" value="DUF6188"/>
    <property type="match status" value="1"/>
</dbReference>
<reference evidence="1 2" key="1">
    <citation type="journal article" date="2017" name="Int. J. Syst. Evol. Microbiol.">
        <title>Mycobacterium talmoniae sp. nov., a slowly growing mycobacterium isolated from human respiratory samples.</title>
        <authorList>
            <person name="Davidson R.M."/>
            <person name="DeGroote M.A."/>
            <person name="Marola J.L."/>
            <person name="Buss S."/>
            <person name="Jones V."/>
            <person name="McNeil M.R."/>
            <person name="Freifeld A.G."/>
            <person name="Elaine Epperson L."/>
            <person name="Hasan N.A."/>
            <person name="Jackson M."/>
            <person name="Iwen P.C."/>
            <person name="Salfinger M."/>
            <person name="Strong M."/>
        </authorList>
    </citation>
    <scope>NUCLEOTIDE SEQUENCE [LARGE SCALE GENOMIC DNA]</scope>
    <source>
        <strain evidence="1 2">ATCC BAA-2683</strain>
    </source>
</reference>
<dbReference type="AlphaFoldDB" id="A0A2S8BR59"/>
<gene>
    <name evidence="1" type="ORF">C1Y40_00622</name>
</gene>